<protein>
    <submittedName>
        <fullName evidence="4">Bardet-Biedl syndrome 1 protein isoform B</fullName>
    </submittedName>
</protein>
<feature type="compositionally biased region" description="Basic and acidic residues" evidence="1">
    <location>
        <begin position="9"/>
        <end position="19"/>
    </location>
</feature>
<dbReference type="InterPro" id="IPR011047">
    <property type="entry name" value="Quinoprotein_ADH-like_sf"/>
</dbReference>
<dbReference type="GO" id="GO:0005813">
    <property type="term" value="C:centrosome"/>
    <property type="evidence" value="ECO:0007669"/>
    <property type="project" value="TreeGrafter"/>
</dbReference>
<keyword evidence="5" id="KW-1185">Reference proteome</keyword>
<gene>
    <name evidence="4" type="primary">BBS1-1</name>
    <name evidence="4" type="ORF">Y1Q_0006971</name>
</gene>
<dbReference type="InterPro" id="IPR056419">
    <property type="entry name" value="GAE_BBS1"/>
</dbReference>
<feature type="region of interest" description="Disordered" evidence="1">
    <location>
        <begin position="1"/>
        <end position="25"/>
    </location>
</feature>
<dbReference type="Pfam" id="PF14779">
    <property type="entry name" value="BBS1"/>
    <property type="match status" value="1"/>
</dbReference>
<evidence type="ECO:0000313" key="4">
    <source>
        <dbReference type="EMBL" id="KYO26236.1"/>
    </source>
</evidence>
<evidence type="ECO:0000313" key="5">
    <source>
        <dbReference type="Proteomes" id="UP000050525"/>
    </source>
</evidence>
<dbReference type="GO" id="GO:0034464">
    <property type="term" value="C:BBSome"/>
    <property type="evidence" value="ECO:0007669"/>
    <property type="project" value="InterPro"/>
</dbReference>
<dbReference type="GO" id="GO:1905515">
    <property type="term" value="P:non-motile cilium assembly"/>
    <property type="evidence" value="ECO:0007669"/>
    <property type="project" value="InterPro"/>
</dbReference>
<dbReference type="SUPFAM" id="SSF50998">
    <property type="entry name" value="Quinoprotein alcohol dehydrogenase-like"/>
    <property type="match status" value="1"/>
</dbReference>
<dbReference type="GO" id="GO:0005113">
    <property type="term" value="F:patched binding"/>
    <property type="evidence" value="ECO:0007669"/>
    <property type="project" value="TreeGrafter"/>
</dbReference>
<dbReference type="Pfam" id="PF23304">
    <property type="entry name" value="GAE_BBS1"/>
    <property type="match status" value="1"/>
</dbReference>
<evidence type="ECO:0000259" key="2">
    <source>
        <dbReference type="Pfam" id="PF14779"/>
    </source>
</evidence>
<feature type="domain" description="Bardet-Biedl syndrome 1 protein GAE" evidence="3">
    <location>
        <begin position="463"/>
        <end position="541"/>
    </location>
</feature>
<dbReference type="PANTHER" id="PTHR20870">
    <property type="entry name" value="BARDET-BIEDL SYNDROME 1 PROTEIN"/>
    <property type="match status" value="1"/>
</dbReference>
<evidence type="ECO:0000259" key="3">
    <source>
        <dbReference type="Pfam" id="PF23304"/>
    </source>
</evidence>
<dbReference type="GO" id="GO:0061512">
    <property type="term" value="P:protein localization to cilium"/>
    <property type="evidence" value="ECO:0007669"/>
    <property type="project" value="TreeGrafter"/>
</dbReference>
<dbReference type="GO" id="GO:0005119">
    <property type="term" value="F:smoothened binding"/>
    <property type="evidence" value="ECO:0007669"/>
    <property type="project" value="TreeGrafter"/>
</dbReference>
<sequence length="545" mass="60304">MPLQEQEDEIRQATELEPKGRRKAGGEVISKLKLRKYKNGKLRLSDILDISPGSIQDQNPQTLGDLPWHFLRKPGPRAPSLAVPAGAAVYVYQNLRPFYKHRLPPRAPAPLERDVWDQARQDKIDPLMLKEMLESIREKAEIPLSARSLRFLTLEPGELQAFVTLHKDQPLQHQTVITCMTTLRKDLADEDGATCLVLGTESREVLILDPEAFTGLAQMMLPAVPAFLEATGQFDVEYRLTAACRNGCLYLLRRDSRRPRCCIELSAQPVGLVRVQKTLVVGCSDDTLRGYTQKGKRLWTVQLPAPLLTMALLEQKSRGFQAVLAALSNQEVHVYRDKALLDVIQTPDVVTGLIFGRYGREDSTLLMTTKGGGLLVKMLKRRAVLEAPLAPGPPLAQAVRLAVPKKTRLYVDQTLREREAGAAMHQVFQTELSRLRLSAARAYVRALQGSLAPLSATPQHPLSLRATVQGIGPTFKLTLHLQSAAPAGASTGLLLSFQYDEHLYAMASSLLRTPMLVPGLNYPIETFVECLSDKGISDIIKGIAS</sequence>
<name>A0A151MNY1_ALLMI</name>
<accession>A0A151MNY1</accession>
<dbReference type="EMBL" id="AKHW03005642">
    <property type="protein sequence ID" value="KYO26236.1"/>
    <property type="molecule type" value="Genomic_DNA"/>
</dbReference>
<feature type="domain" description="Bardet-Biedl syndrome 1 N-terminal" evidence="2">
    <location>
        <begin position="75"/>
        <end position="253"/>
    </location>
</feature>
<dbReference type="PANTHER" id="PTHR20870:SF0">
    <property type="entry name" value="BARDET-BIEDL SYNDROME 1 PROTEIN"/>
    <property type="match status" value="1"/>
</dbReference>
<reference evidence="4 5" key="1">
    <citation type="journal article" date="2012" name="Genome Biol.">
        <title>Sequencing three crocodilian genomes to illuminate the evolution of archosaurs and amniotes.</title>
        <authorList>
            <person name="St John J.A."/>
            <person name="Braun E.L."/>
            <person name="Isberg S.R."/>
            <person name="Miles L.G."/>
            <person name="Chong A.Y."/>
            <person name="Gongora J."/>
            <person name="Dalzell P."/>
            <person name="Moran C."/>
            <person name="Bed'hom B."/>
            <person name="Abzhanov A."/>
            <person name="Burgess S.C."/>
            <person name="Cooksey A.M."/>
            <person name="Castoe T.A."/>
            <person name="Crawford N.G."/>
            <person name="Densmore L.D."/>
            <person name="Drew J.C."/>
            <person name="Edwards S.V."/>
            <person name="Faircloth B.C."/>
            <person name="Fujita M.K."/>
            <person name="Greenwold M.J."/>
            <person name="Hoffmann F.G."/>
            <person name="Howard J.M."/>
            <person name="Iguchi T."/>
            <person name="Janes D.E."/>
            <person name="Khan S.Y."/>
            <person name="Kohno S."/>
            <person name="de Koning A.J."/>
            <person name="Lance S.L."/>
            <person name="McCarthy F.M."/>
            <person name="McCormack J.E."/>
            <person name="Merchant M.E."/>
            <person name="Peterson D.G."/>
            <person name="Pollock D.D."/>
            <person name="Pourmand N."/>
            <person name="Raney B.J."/>
            <person name="Roessler K.A."/>
            <person name="Sanford J.R."/>
            <person name="Sawyer R.H."/>
            <person name="Schmidt C.J."/>
            <person name="Triplett E.W."/>
            <person name="Tuberville T.D."/>
            <person name="Venegas-Anaya M."/>
            <person name="Howard J.T."/>
            <person name="Jarvis E.D."/>
            <person name="Guillette L.J.Jr."/>
            <person name="Glenn T.C."/>
            <person name="Green R.E."/>
            <person name="Ray D.A."/>
        </authorList>
    </citation>
    <scope>NUCLEOTIDE SEQUENCE [LARGE SCALE GENOMIC DNA]</scope>
    <source>
        <strain evidence="4">KSC_2009_1</strain>
    </source>
</reference>
<evidence type="ECO:0000256" key="1">
    <source>
        <dbReference type="SAM" id="MobiDB-lite"/>
    </source>
</evidence>
<dbReference type="GO" id="GO:0005930">
    <property type="term" value="C:axoneme"/>
    <property type="evidence" value="ECO:0007669"/>
    <property type="project" value="TreeGrafter"/>
</dbReference>
<dbReference type="InterPro" id="IPR028784">
    <property type="entry name" value="BBS1"/>
</dbReference>
<organism evidence="4 5">
    <name type="scientific">Alligator mississippiensis</name>
    <name type="common">American alligator</name>
    <dbReference type="NCBI Taxonomy" id="8496"/>
    <lineage>
        <taxon>Eukaryota</taxon>
        <taxon>Metazoa</taxon>
        <taxon>Chordata</taxon>
        <taxon>Craniata</taxon>
        <taxon>Vertebrata</taxon>
        <taxon>Euteleostomi</taxon>
        <taxon>Archelosauria</taxon>
        <taxon>Archosauria</taxon>
        <taxon>Crocodylia</taxon>
        <taxon>Alligatoridae</taxon>
        <taxon>Alligatorinae</taxon>
        <taxon>Alligator</taxon>
    </lineage>
</organism>
<comment type="caution">
    <text evidence="4">The sequence shown here is derived from an EMBL/GenBank/DDBJ whole genome shotgun (WGS) entry which is preliminary data.</text>
</comment>
<dbReference type="Proteomes" id="UP000050525">
    <property type="component" value="Unassembled WGS sequence"/>
</dbReference>
<dbReference type="InterPro" id="IPR032728">
    <property type="entry name" value="BBS1_N"/>
</dbReference>
<dbReference type="AlphaFoldDB" id="A0A151MNY1"/>
<proteinExistence type="predicted"/>